<dbReference type="InterPro" id="IPR007390">
    <property type="entry name" value="Spore_V_R"/>
</dbReference>
<feature type="domain" description="SpoVR protein-like N-terminal" evidence="2">
    <location>
        <begin position="7"/>
        <end position="434"/>
    </location>
</feature>
<feature type="region of interest" description="Disordered" evidence="1">
    <location>
        <begin position="212"/>
        <end position="249"/>
    </location>
</feature>
<protein>
    <submittedName>
        <fullName evidence="4">Stage V sporulation protein R</fullName>
    </submittedName>
</protein>
<keyword evidence="5" id="KW-1185">Reference proteome</keyword>
<evidence type="ECO:0000259" key="2">
    <source>
        <dbReference type="Pfam" id="PF04293"/>
    </source>
</evidence>
<dbReference type="AlphaFoldDB" id="A0A1I2SCR7"/>
<dbReference type="STRING" id="341036.SAMN05660649_01868"/>
<dbReference type="PANTHER" id="PTHR30029">
    <property type="entry name" value="STAGE V SPORULATION PROTEIN R"/>
    <property type="match status" value="1"/>
</dbReference>
<organism evidence="4 5">
    <name type="scientific">Desulfotruncus arcticus DSM 17038</name>
    <dbReference type="NCBI Taxonomy" id="1121424"/>
    <lineage>
        <taxon>Bacteria</taxon>
        <taxon>Bacillati</taxon>
        <taxon>Bacillota</taxon>
        <taxon>Clostridia</taxon>
        <taxon>Eubacteriales</taxon>
        <taxon>Desulfallaceae</taxon>
        <taxon>Desulfotruncus</taxon>
    </lineage>
</organism>
<evidence type="ECO:0000313" key="4">
    <source>
        <dbReference type="EMBL" id="SFG50614.1"/>
    </source>
</evidence>
<name>A0A1I2SCR7_9FIRM</name>
<feature type="domain" description="SpoVR-like C-terminal" evidence="3">
    <location>
        <begin position="437"/>
        <end position="488"/>
    </location>
</feature>
<dbReference type="InterPro" id="IPR056174">
    <property type="entry name" value="SpoVR_N"/>
</dbReference>
<sequence>MHPMEEKKILEESIEKIIALAKSFNLNFYDMYFEICPADIIYSFGAYGMPTRFSHWTFGKAYHKMKTQYDYNLSRIYEMVINSDPCYAFLLEGNSLVQNKMVIAHVLGHCDFFKNNYYFRKTSRKMVESMSTAAQRIRGYEFKYGRNKVEAFIDSVISLQENVDPQRDIAGDVTMTAGTKCGSSCGGHGCGGGNSCSGGNCCGGNCQDKDHAHDSHGKSQQNATPYDDLWDLDKKKGEGDSDKESGVKKFPEKPEKDLLLFMMNHARDLEEWQRDIISIIRNEMLYFWPQMQTKIMNEGWASYWHMRIIRELELDEEEALEFAKMHAGVIQTSKYRINPYHLGLKIFEDIEKRWDKPTEEEKKKYGRVEGQGRRKIFEVRETENDISFIRNYLTEQLVEDLDLYLFKKVGYDWKVTDKDWEIVRDGLVKSLYNCGIPYIVVEDGDFGKRGELYLKHLHEGTDLDIYFLERTLPHVYKIWGRAVHLETVVDNKKVLFSFAGEKPSKKYL</sequence>
<evidence type="ECO:0000256" key="1">
    <source>
        <dbReference type="SAM" id="MobiDB-lite"/>
    </source>
</evidence>
<dbReference type="Pfam" id="PF24755">
    <property type="entry name" value="SpoVR_C"/>
    <property type="match status" value="1"/>
</dbReference>
<accession>A0A1I2SCR7</accession>
<dbReference type="PANTHER" id="PTHR30029:SF2">
    <property type="entry name" value="STAGE V SPORULATION PROTEIN R"/>
    <property type="match status" value="1"/>
</dbReference>
<evidence type="ECO:0000313" key="5">
    <source>
        <dbReference type="Proteomes" id="UP000199337"/>
    </source>
</evidence>
<dbReference type="Pfam" id="PF04293">
    <property type="entry name" value="SpoVR"/>
    <property type="match status" value="1"/>
</dbReference>
<dbReference type="Proteomes" id="UP000199337">
    <property type="component" value="Unassembled WGS sequence"/>
</dbReference>
<evidence type="ECO:0000259" key="3">
    <source>
        <dbReference type="Pfam" id="PF24755"/>
    </source>
</evidence>
<gene>
    <name evidence="4" type="ORF">SAMN05660649_01868</name>
</gene>
<dbReference type="EMBL" id="FOOX01000005">
    <property type="protein sequence ID" value="SFG50614.1"/>
    <property type="molecule type" value="Genomic_DNA"/>
</dbReference>
<proteinExistence type="predicted"/>
<feature type="compositionally biased region" description="Basic and acidic residues" evidence="1">
    <location>
        <begin position="231"/>
        <end position="249"/>
    </location>
</feature>
<dbReference type="InterPro" id="IPR057008">
    <property type="entry name" value="SpoVR-like_C"/>
</dbReference>
<reference evidence="5" key="1">
    <citation type="submission" date="2016-10" db="EMBL/GenBank/DDBJ databases">
        <authorList>
            <person name="Varghese N."/>
            <person name="Submissions S."/>
        </authorList>
    </citation>
    <scope>NUCLEOTIDE SEQUENCE [LARGE SCALE GENOMIC DNA]</scope>
    <source>
        <strain evidence="5">DSM 17038</strain>
    </source>
</reference>